<evidence type="ECO:0000313" key="5">
    <source>
        <dbReference type="Proteomes" id="UP000030686"/>
    </source>
</evidence>
<protein>
    <submittedName>
        <fullName evidence="4">Aminotransferase class-III</fullName>
    </submittedName>
</protein>
<dbReference type="OrthoDB" id="425114at2759"/>
<accession>W6PX30</accession>
<reference evidence="4" key="1">
    <citation type="journal article" date="2014" name="Nat. Commun.">
        <title>Multiple recent horizontal transfers of a large genomic region in cheese making fungi.</title>
        <authorList>
            <person name="Cheeseman K."/>
            <person name="Ropars J."/>
            <person name="Renault P."/>
            <person name="Dupont J."/>
            <person name="Gouzy J."/>
            <person name="Branca A."/>
            <person name="Abraham A.L."/>
            <person name="Ceppi M."/>
            <person name="Conseiller E."/>
            <person name="Debuchy R."/>
            <person name="Malagnac F."/>
            <person name="Goarin A."/>
            <person name="Silar P."/>
            <person name="Lacoste S."/>
            <person name="Sallet E."/>
            <person name="Bensimon A."/>
            <person name="Giraud T."/>
            <person name="Brygoo Y."/>
        </authorList>
    </citation>
    <scope>NUCLEOTIDE SEQUENCE [LARGE SCALE GENOMIC DNA]</scope>
    <source>
        <strain evidence="4">FM164</strain>
    </source>
</reference>
<dbReference type="PANTHER" id="PTHR43713:SF3">
    <property type="entry name" value="GLUTAMATE-1-SEMIALDEHYDE 2,1-AMINOMUTASE 1, CHLOROPLASTIC-RELATED"/>
    <property type="match status" value="1"/>
</dbReference>
<comment type="cofactor">
    <cofactor evidence="1">
        <name>pyridoxal 5'-phosphate</name>
        <dbReference type="ChEBI" id="CHEBI:597326"/>
    </cofactor>
</comment>
<dbReference type="GO" id="GO:0008483">
    <property type="term" value="F:transaminase activity"/>
    <property type="evidence" value="ECO:0007669"/>
    <property type="project" value="UniProtKB-KW"/>
</dbReference>
<gene>
    <name evidence="4" type="ORF">PROQFM164_S01g002326</name>
</gene>
<dbReference type="Pfam" id="PF00202">
    <property type="entry name" value="Aminotran_3"/>
    <property type="match status" value="1"/>
</dbReference>
<keyword evidence="2 3" id="KW-0663">Pyridoxal phosphate</keyword>
<dbReference type="STRING" id="1365484.W6PX30"/>
<dbReference type="AlphaFoldDB" id="W6PX30"/>
<evidence type="ECO:0000256" key="2">
    <source>
        <dbReference type="ARBA" id="ARBA00022898"/>
    </source>
</evidence>
<dbReference type="GO" id="GO:0030170">
    <property type="term" value="F:pyridoxal phosphate binding"/>
    <property type="evidence" value="ECO:0007669"/>
    <property type="project" value="InterPro"/>
</dbReference>
<dbReference type="InterPro" id="IPR015424">
    <property type="entry name" value="PyrdxlP-dep_Trfase"/>
</dbReference>
<keyword evidence="5" id="KW-1185">Reference proteome</keyword>
<organism evidence="4 5">
    <name type="scientific">Penicillium roqueforti (strain FM164)</name>
    <dbReference type="NCBI Taxonomy" id="1365484"/>
    <lineage>
        <taxon>Eukaryota</taxon>
        <taxon>Fungi</taxon>
        <taxon>Dikarya</taxon>
        <taxon>Ascomycota</taxon>
        <taxon>Pezizomycotina</taxon>
        <taxon>Eurotiomycetes</taxon>
        <taxon>Eurotiomycetidae</taxon>
        <taxon>Eurotiales</taxon>
        <taxon>Aspergillaceae</taxon>
        <taxon>Penicillium</taxon>
    </lineage>
</organism>
<evidence type="ECO:0000256" key="1">
    <source>
        <dbReference type="ARBA" id="ARBA00001933"/>
    </source>
</evidence>
<dbReference type="Gene3D" id="3.40.640.10">
    <property type="entry name" value="Type I PLP-dependent aspartate aminotransferase-like (Major domain)"/>
    <property type="match status" value="1"/>
</dbReference>
<dbReference type="EMBL" id="HG792015">
    <property type="protein sequence ID" value="CDM28515.1"/>
    <property type="molecule type" value="Genomic_DNA"/>
</dbReference>
<dbReference type="Proteomes" id="UP000030686">
    <property type="component" value="Unassembled WGS sequence"/>
</dbReference>
<dbReference type="Gene3D" id="3.90.1150.10">
    <property type="entry name" value="Aspartate Aminotransferase, domain 1"/>
    <property type="match status" value="1"/>
</dbReference>
<proteinExistence type="inferred from homology"/>
<sequence>MDTALNDAVARFIERHPESQRLHKLSLESLPGGNTRTVLHTAPYPVFMRKGSGSELWDEDGNKYYDFVGELSAGLYGHSHPTLQKVLTDTIQNVGLSLGATNVYEQRYASLLCERFGLERIRFTNSGTEANIHCLAAARKFTGRRKVIVFRGAYHGSVLFFGDGIPENDIDQADWVLLQYNDPEGVREAFSQNNDIAAVLLEGIQGSSGYISASDEFLRTIREESEKAGAVMILDEVMTSRLAPGGLKDVLGIKPDLITLGKYLGGGLPFGAFGGRRDIMDVYNPLTPGALMHSGTFQNNTLMLHAGYAGLSEVYTAEVVQSLNTQGDDLRERLQRVFAGSKFCVTGRGSLMCVHATNTGVRAEQITCRDDFIGVEATDLKQLFWLELVNAGFWVQNRGSITLNIAMTTTALDAFVEAVEEFCKRYKSLVMA</sequence>
<dbReference type="SUPFAM" id="SSF53383">
    <property type="entry name" value="PLP-dependent transferases"/>
    <property type="match status" value="1"/>
</dbReference>
<comment type="similarity">
    <text evidence="3">Belongs to the class-III pyridoxal-phosphate-dependent aminotransferase family.</text>
</comment>
<keyword evidence="4" id="KW-0032">Aminotransferase</keyword>
<dbReference type="OMA" id="WGPLIFG"/>
<name>W6PX30_PENRF</name>
<keyword evidence="4" id="KW-0808">Transferase</keyword>
<dbReference type="InterPro" id="IPR005814">
    <property type="entry name" value="Aminotrans_3"/>
</dbReference>
<dbReference type="InterPro" id="IPR015421">
    <property type="entry name" value="PyrdxlP-dep_Trfase_major"/>
</dbReference>
<evidence type="ECO:0000313" key="4">
    <source>
        <dbReference type="EMBL" id="CDM28515.1"/>
    </source>
</evidence>
<dbReference type="PANTHER" id="PTHR43713">
    <property type="entry name" value="GLUTAMATE-1-SEMIALDEHYDE 2,1-AMINOMUTASE"/>
    <property type="match status" value="1"/>
</dbReference>
<dbReference type="InterPro" id="IPR015422">
    <property type="entry name" value="PyrdxlP-dep_Trfase_small"/>
</dbReference>
<evidence type="ECO:0000256" key="3">
    <source>
        <dbReference type="RuleBase" id="RU003560"/>
    </source>
</evidence>